<dbReference type="NCBIfam" id="NF041644">
    <property type="entry name" value="CBO0543_fam"/>
    <property type="match status" value="1"/>
</dbReference>
<proteinExistence type="predicted"/>
<keyword evidence="1" id="KW-0812">Transmembrane</keyword>
<keyword evidence="1" id="KW-1133">Transmembrane helix</keyword>
<evidence type="ECO:0000256" key="1">
    <source>
        <dbReference type="SAM" id="Phobius"/>
    </source>
</evidence>
<dbReference type="InterPro" id="IPR048147">
    <property type="entry name" value="CBO0543-like"/>
</dbReference>
<feature type="transmembrane region" description="Helical" evidence="1">
    <location>
        <begin position="128"/>
        <end position="150"/>
    </location>
</feature>
<dbReference type="EMBL" id="JAOTPO010000005">
    <property type="protein sequence ID" value="MDE5413639.1"/>
    <property type="molecule type" value="Genomic_DNA"/>
</dbReference>
<sequence>MKTNGIQKISQLFKQLHEINNEHIQLWTEYVLFTWQWWLGLGLTIIPWIVWVIYRKKDSTLRLLSAGFFMMFIASWLDSLGIQLGFWEYHYEVIPFIPAFIPWDLSLIPVMTMVVLQIKPHVSRYIKGFLFALIAAYAAEPFFIWVGLYNPFTWEHIYSLPIFFILYIVSHLLCYGKSYQPL</sequence>
<organism evidence="2 3">
    <name type="scientific">Alkalihalobacterium chitinilyticum</name>
    <dbReference type="NCBI Taxonomy" id="2980103"/>
    <lineage>
        <taxon>Bacteria</taxon>
        <taxon>Bacillati</taxon>
        <taxon>Bacillota</taxon>
        <taxon>Bacilli</taxon>
        <taxon>Bacillales</taxon>
        <taxon>Bacillaceae</taxon>
        <taxon>Alkalihalobacterium</taxon>
    </lineage>
</organism>
<evidence type="ECO:0000313" key="3">
    <source>
        <dbReference type="Proteomes" id="UP001148125"/>
    </source>
</evidence>
<evidence type="ECO:0000313" key="2">
    <source>
        <dbReference type="EMBL" id="MDE5413639.1"/>
    </source>
</evidence>
<comment type="caution">
    <text evidence="2">The sequence shown here is derived from an EMBL/GenBank/DDBJ whole genome shotgun (WGS) entry which is preliminary data.</text>
</comment>
<feature type="transmembrane region" description="Helical" evidence="1">
    <location>
        <begin position="93"/>
        <end position="116"/>
    </location>
</feature>
<feature type="transmembrane region" description="Helical" evidence="1">
    <location>
        <begin position="156"/>
        <end position="176"/>
    </location>
</feature>
<gene>
    <name evidence="2" type="ORF">N7Z68_09585</name>
</gene>
<protein>
    <submittedName>
        <fullName evidence="2">Uncharacterized protein</fullName>
    </submittedName>
</protein>
<dbReference type="Proteomes" id="UP001148125">
    <property type="component" value="Unassembled WGS sequence"/>
</dbReference>
<feature type="transmembrane region" description="Helical" evidence="1">
    <location>
        <begin position="66"/>
        <end position="87"/>
    </location>
</feature>
<name>A0ABT5VHE1_9BACI</name>
<keyword evidence="3" id="KW-1185">Reference proteome</keyword>
<dbReference type="RefSeq" id="WP_275118258.1">
    <property type="nucleotide sequence ID" value="NZ_JAOTPO010000005.1"/>
</dbReference>
<feature type="transmembrane region" description="Helical" evidence="1">
    <location>
        <begin position="35"/>
        <end position="54"/>
    </location>
</feature>
<keyword evidence="1" id="KW-0472">Membrane</keyword>
<accession>A0ABT5VHE1</accession>
<reference evidence="2" key="1">
    <citation type="submission" date="2024-05" db="EMBL/GenBank/DDBJ databases">
        <title>Alkalihalobacillus sp. strain MEB203 novel alkaliphilic bacterium from Lonar Lake, India.</title>
        <authorList>
            <person name="Joshi A."/>
            <person name="Thite S."/>
            <person name="Mengade P."/>
        </authorList>
    </citation>
    <scope>NUCLEOTIDE SEQUENCE</scope>
    <source>
        <strain evidence="2">MEB 203</strain>
    </source>
</reference>